<dbReference type="GO" id="GO:0008270">
    <property type="term" value="F:zinc ion binding"/>
    <property type="evidence" value="ECO:0007669"/>
    <property type="project" value="UniProtKB-KW"/>
</dbReference>
<keyword evidence="3" id="KW-0064">Aspartyl protease</keyword>
<dbReference type="InterPro" id="IPR036397">
    <property type="entry name" value="RNaseH_sf"/>
</dbReference>
<gene>
    <name evidence="10" type="ORF">205D04_20</name>
</gene>
<dbReference type="PROSITE" id="PS50994">
    <property type="entry name" value="INTEGRASE"/>
    <property type="match status" value="1"/>
</dbReference>
<proteinExistence type="predicted"/>
<evidence type="ECO:0000256" key="6">
    <source>
        <dbReference type="SAM" id="Coils"/>
    </source>
</evidence>
<dbReference type="InterPro" id="IPR054722">
    <property type="entry name" value="PolX-like_BBD"/>
</dbReference>
<organism evidence="10">
    <name type="scientific">Arachis hypogaea</name>
    <name type="common">Peanut</name>
    <dbReference type="NCBI Taxonomy" id="3818"/>
    <lineage>
        <taxon>Eukaryota</taxon>
        <taxon>Viridiplantae</taxon>
        <taxon>Streptophyta</taxon>
        <taxon>Embryophyta</taxon>
        <taxon>Tracheophyta</taxon>
        <taxon>Spermatophyta</taxon>
        <taxon>Magnoliopsida</taxon>
        <taxon>eudicotyledons</taxon>
        <taxon>Gunneridae</taxon>
        <taxon>Pentapetalae</taxon>
        <taxon>rosids</taxon>
        <taxon>fabids</taxon>
        <taxon>Fabales</taxon>
        <taxon>Fabaceae</taxon>
        <taxon>Papilionoideae</taxon>
        <taxon>50 kb inversion clade</taxon>
        <taxon>dalbergioids sensu lato</taxon>
        <taxon>Dalbergieae</taxon>
        <taxon>Pterocarpus clade</taxon>
        <taxon>Arachis</taxon>
    </lineage>
</organism>
<dbReference type="InterPro" id="IPR043502">
    <property type="entry name" value="DNA/RNA_pol_sf"/>
</dbReference>
<reference evidence="10" key="1">
    <citation type="journal article" date="2011" name="New Phytol.">
        <title>Comparative analysis of peanut NBS-LRR gene clusters suggests evolutionary innovation among duplicated domains and erosion of gene microsynteny.</title>
        <authorList>
            <person name="Ratnaparkhe M.B."/>
            <person name="Wang X."/>
            <person name="Li J."/>
            <person name="Compton R.O."/>
            <person name="Rainville L.K."/>
            <person name="Lemke C."/>
            <person name="Kim C."/>
            <person name="Tang H."/>
            <person name="Paterson A.H."/>
        </authorList>
    </citation>
    <scope>NUCLEOTIDE SEQUENCE</scope>
</reference>
<dbReference type="GO" id="GO:0015074">
    <property type="term" value="P:DNA integration"/>
    <property type="evidence" value="ECO:0007669"/>
    <property type="project" value="InterPro"/>
</dbReference>
<evidence type="ECO:0000256" key="5">
    <source>
        <dbReference type="PROSITE-ProRule" id="PRU00047"/>
    </source>
</evidence>
<sequence length="1597" mass="182847">MVEAEIEADEVIIIMKHQGPEIHLGEQAKDGELRLMKSDDQGRTRGKEVDLGFWLQVWRLLSSIKRENSHCLEQGESLRVQGTEFSELPELTVFSSPSIAEKGRECKIKRKSHRCLRVPLFIYVVFHDSVGIPLAWSQRDQALQLGEKILMAENSGANVVFYNLTEGQSRNRPPLFNGKNYTYWKERMKIFVQAVDYRLWKIILEGPQYPTVTSAEGVVSLKPEASWTDEDRKKVELNAKAINLLNCAISFKEYRWVSRCTTAKEIWDKLQITHEGTTIVKKTRTDMLNREYEMFAVKEGESIDELFERFNAIIVGLDALGITHSESVLVRRVLRCLTKEWETKALIISESSSLDSMTVDDLRGNLLAFENTYLKKDSKKKGIAFSSMTNPLDEESSDNSFEHEFVLFAKKVRKMMKLKGKGSSSRRVKKDLSKVTCYNCKEMGHFKSDCPKLKREEKPKRGKKKGLMASWEDLENDSDDDDEESETKSQPCLMADHIDQVVFHNPNTEDLHLMIDHLSEKIRCFLLKNQELEQQITILKAENGFLKEKVREAETACDLVEENKQLRAQIKSCESNHSVLAYVDCFKQNEELLKEVKRLKEDLAKFTQSSENLNQILASQKPLYDKAGLGFYKSEKSHFENIASSSNDTRYQDPTHFNKIATPRFCRLCNRNGHFPIQCFFFVKEWLVCLASKRKENMWYMDSGCSRHMTGKTTFFIKLDEYDGGLVTFGDDAKGKIVAVGKVGKNFSSCINDVPLVHGLKHNLLSVSQLCDLGFEVIFKKFVCLVVCEKTGNVLLEAKRCNNVYGLTLEDLKEQNVTCFTSLESEKWLWHRKLGHASMYQISKLVKKNLVRGIPNIKFDKDLTCDACQLVKQVKSSFKSKDGISTKRPLEMLHIDLFGPTRTQSLGGKNYGLVVLDDYPRFGWVLFLAHKNDAFHAFSTLCKKIQNEKDLKIAHLRSDHGREFENQDFEKFCDDLGISHNFSCPRTPQQNGVVERRNRSLQEMTRAMLCESEIPKFLWAEAVNTACYIFNRTFIRKGLKKTPYEIWKGTPPNLKYFYVFGCKCFVLNNKENLGNFDPKSYEGMFVGYSTTSKAYRVYLKEHRTIEESIHVTFCDSNLIPSIVKDNDSDCEEVGTNQENPKSVQNEESVSPVLSHQFGGDISILSPEQARATEIVRPLEVHQSSTPVRKPREWKSMRGYPHDFIIGDPSHGVTTRSSTKRQTEPSNLALLSQMESNNVKQALEDPSWVKAMQEELAQFDKNKVWTLVPYPDGKKVTGTKWVFKNKLGEDGQVVRNKARLVAQGYDQEEGIDFDESFAPVARREAIRLLLAYAAYKGFKMFQMDVKCAFLNGFIDREVYVAQPPGFEHIEFPNHVFKLTKALYGLRQAPRAWYERLSAFLLENQFQRGTTDTTLFIKASHDDILLVQVYVDDIVFGSANISLCEEFGKLMTSEFEMSLMGELTFFLGLQIKQTPSGTFIYQGKYAKELIKKFGLENSKSMGTPMHPNTKLEKDDEGQDVDETRYRGMIGSLMYLTSSRPDIVHSVGIMREIEWIEGVPPACVASLEAHSTCGQAKSKPQWLYPQLKLNIFLHLLAVLN</sequence>
<protein>
    <recommendedName>
        <fullName evidence="11">Retrovirus-related Pol polyprotein from transposon TNT 1-94</fullName>
    </recommendedName>
</protein>
<keyword evidence="2" id="KW-0479">Metal-binding</keyword>
<keyword evidence="5" id="KW-0863">Zinc-finger</keyword>
<evidence type="ECO:0000259" key="8">
    <source>
        <dbReference type="PROSITE" id="PS50158"/>
    </source>
</evidence>
<dbReference type="InterPro" id="IPR025724">
    <property type="entry name" value="GAG-pre-integrase_dom"/>
</dbReference>
<dbReference type="Pfam" id="PF07727">
    <property type="entry name" value="RVT_2"/>
    <property type="match status" value="1"/>
</dbReference>
<dbReference type="SMART" id="SM00343">
    <property type="entry name" value="ZnF_C2HC"/>
    <property type="match status" value="2"/>
</dbReference>
<dbReference type="InterPro" id="IPR057670">
    <property type="entry name" value="SH3_retrovirus"/>
</dbReference>
<dbReference type="SUPFAM" id="SSF57756">
    <property type="entry name" value="Retrovirus zinc finger-like domains"/>
    <property type="match status" value="1"/>
</dbReference>
<evidence type="ECO:0000256" key="4">
    <source>
        <dbReference type="ARBA" id="ARBA00022801"/>
    </source>
</evidence>
<dbReference type="Gene3D" id="3.30.420.10">
    <property type="entry name" value="Ribonuclease H-like superfamily/Ribonuclease H"/>
    <property type="match status" value="1"/>
</dbReference>
<evidence type="ECO:0000256" key="1">
    <source>
        <dbReference type="ARBA" id="ARBA00022670"/>
    </source>
</evidence>
<dbReference type="PANTHER" id="PTHR42648:SF21">
    <property type="entry name" value="CYSTEINE-RICH RLK (RECEPTOR-LIKE PROTEIN KINASE) 8"/>
    <property type="match status" value="1"/>
</dbReference>
<dbReference type="PANTHER" id="PTHR42648">
    <property type="entry name" value="TRANSPOSASE, PUTATIVE-RELATED"/>
    <property type="match status" value="1"/>
</dbReference>
<feature type="region of interest" description="Disordered" evidence="7">
    <location>
        <begin position="1498"/>
        <end position="1517"/>
    </location>
</feature>
<dbReference type="InterPro" id="IPR012337">
    <property type="entry name" value="RNaseH-like_sf"/>
</dbReference>
<dbReference type="InterPro" id="IPR036875">
    <property type="entry name" value="Znf_CCHC_sf"/>
</dbReference>
<keyword evidence="5" id="KW-0862">Zinc</keyword>
<dbReference type="EMBL" id="HQ637178">
    <property type="protein sequence ID" value="AEL30380.1"/>
    <property type="molecule type" value="Genomic_DNA"/>
</dbReference>
<dbReference type="PROSITE" id="PS50158">
    <property type="entry name" value="ZF_CCHC"/>
    <property type="match status" value="1"/>
</dbReference>
<dbReference type="Pfam" id="PF00098">
    <property type="entry name" value="zf-CCHC"/>
    <property type="match status" value="1"/>
</dbReference>
<dbReference type="Gene3D" id="4.10.60.10">
    <property type="entry name" value="Zinc finger, CCHC-type"/>
    <property type="match status" value="1"/>
</dbReference>
<dbReference type="Pfam" id="PF00665">
    <property type="entry name" value="rve"/>
    <property type="match status" value="1"/>
</dbReference>
<feature type="domain" description="CCHC-type" evidence="8">
    <location>
        <begin position="437"/>
        <end position="452"/>
    </location>
</feature>
<evidence type="ECO:0000256" key="7">
    <source>
        <dbReference type="SAM" id="MobiDB-lite"/>
    </source>
</evidence>
<keyword evidence="6" id="KW-0175">Coiled coil</keyword>
<feature type="compositionally biased region" description="Acidic residues" evidence="7">
    <location>
        <begin position="472"/>
        <end position="485"/>
    </location>
</feature>
<dbReference type="InterPro" id="IPR001878">
    <property type="entry name" value="Znf_CCHC"/>
</dbReference>
<keyword evidence="1" id="KW-0645">Protease</keyword>
<evidence type="ECO:0000259" key="9">
    <source>
        <dbReference type="PROSITE" id="PS50994"/>
    </source>
</evidence>
<feature type="domain" description="Integrase catalytic" evidence="9">
    <location>
        <begin position="885"/>
        <end position="1051"/>
    </location>
</feature>
<dbReference type="Pfam" id="PF25597">
    <property type="entry name" value="SH3_retrovirus"/>
    <property type="match status" value="1"/>
</dbReference>
<dbReference type="Pfam" id="PF13976">
    <property type="entry name" value="gag_pre-integrs"/>
    <property type="match status" value="1"/>
</dbReference>
<evidence type="ECO:0000256" key="3">
    <source>
        <dbReference type="ARBA" id="ARBA00022750"/>
    </source>
</evidence>
<keyword evidence="4" id="KW-0378">Hydrolase</keyword>
<evidence type="ECO:0000256" key="2">
    <source>
        <dbReference type="ARBA" id="ARBA00022723"/>
    </source>
</evidence>
<feature type="region of interest" description="Disordered" evidence="7">
    <location>
        <begin position="455"/>
        <end position="490"/>
    </location>
</feature>
<dbReference type="Pfam" id="PF14223">
    <property type="entry name" value="Retrotran_gag_2"/>
    <property type="match status" value="1"/>
</dbReference>
<feature type="coiled-coil region" evidence="6">
    <location>
        <begin position="515"/>
        <end position="616"/>
    </location>
</feature>
<name>G0Y6X0_ARAHY</name>
<dbReference type="InterPro" id="IPR001584">
    <property type="entry name" value="Integrase_cat-core"/>
</dbReference>
<dbReference type="GO" id="GO:0004190">
    <property type="term" value="F:aspartic-type endopeptidase activity"/>
    <property type="evidence" value="ECO:0007669"/>
    <property type="project" value="UniProtKB-KW"/>
</dbReference>
<evidence type="ECO:0000313" key="10">
    <source>
        <dbReference type="EMBL" id="AEL30380.1"/>
    </source>
</evidence>
<dbReference type="SUPFAM" id="SSF53098">
    <property type="entry name" value="Ribonuclease H-like"/>
    <property type="match status" value="1"/>
</dbReference>
<dbReference type="GO" id="GO:0006508">
    <property type="term" value="P:proteolysis"/>
    <property type="evidence" value="ECO:0007669"/>
    <property type="project" value="UniProtKB-KW"/>
</dbReference>
<dbReference type="InterPro" id="IPR013103">
    <property type="entry name" value="RVT_2"/>
</dbReference>
<dbReference type="Pfam" id="PF22936">
    <property type="entry name" value="Pol_BBD"/>
    <property type="match status" value="1"/>
</dbReference>
<accession>G0Y6X0</accession>
<dbReference type="InterPro" id="IPR039537">
    <property type="entry name" value="Retrotran_Ty1/copia-like"/>
</dbReference>
<dbReference type="SUPFAM" id="SSF56672">
    <property type="entry name" value="DNA/RNA polymerases"/>
    <property type="match status" value="1"/>
</dbReference>
<evidence type="ECO:0008006" key="11">
    <source>
        <dbReference type="Google" id="ProtNLM"/>
    </source>
</evidence>
<dbReference type="GO" id="GO:0003676">
    <property type="term" value="F:nucleic acid binding"/>
    <property type="evidence" value="ECO:0007669"/>
    <property type="project" value="InterPro"/>
</dbReference>